<keyword evidence="4" id="KW-1003">Cell membrane</keyword>
<name>A0AA40UZI0_9BURK</name>
<evidence type="ECO:0000256" key="10">
    <source>
        <dbReference type="ARBA" id="ARBA00022777"/>
    </source>
</evidence>
<evidence type="ECO:0000256" key="9">
    <source>
        <dbReference type="ARBA" id="ARBA00022741"/>
    </source>
</evidence>
<evidence type="ECO:0000256" key="13">
    <source>
        <dbReference type="ARBA" id="ARBA00023012"/>
    </source>
</evidence>
<evidence type="ECO:0000256" key="8">
    <source>
        <dbReference type="ARBA" id="ARBA00022692"/>
    </source>
</evidence>
<reference evidence="20 21" key="1">
    <citation type="submission" date="2015-11" db="EMBL/GenBank/DDBJ databases">
        <authorList>
            <person name="Sahl J."/>
            <person name="Wagner D."/>
            <person name="Keim P."/>
        </authorList>
    </citation>
    <scope>NUCLEOTIDE SEQUENCE [LARGE SCALE GENOMIC DNA]</scope>
    <source>
        <strain evidence="20 21">MSMB1157</strain>
    </source>
</reference>
<organism evidence="20 21">
    <name type="scientific">Burkholderia ubonensis</name>
    <dbReference type="NCBI Taxonomy" id="101571"/>
    <lineage>
        <taxon>Bacteria</taxon>
        <taxon>Pseudomonadati</taxon>
        <taxon>Pseudomonadota</taxon>
        <taxon>Betaproteobacteria</taxon>
        <taxon>Burkholderiales</taxon>
        <taxon>Burkholderiaceae</taxon>
        <taxon>Burkholderia</taxon>
        <taxon>Burkholderia cepacia complex</taxon>
    </lineage>
</organism>
<evidence type="ECO:0000256" key="3">
    <source>
        <dbReference type="ARBA" id="ARBA00012438"/>
    </source>
</evidence>
<feature type="transmembrane region" description="Helical" evidence="18">
    <location>
        <begin position="41"/>
        <end position="63"/>
    </location>
</feature>
<evidence type="ECO:0000259" key="19">
    <source>
        <dbReference type="PROSITE" id="PS50109"/>
    </source>
</evidence>
<comment type="catalytic activity">
    <reaction evidence="1">
        <text>ATP + protein L-histidine = ADP + protein N-phospho-L-histidine.</text>
        <dbReference type="EC" id="2.7.13.3"/>
    </reaction>
</comment>
<evidence type="ECO:0000313" key="20">
    <source>
        <dbReference type="EMBL" id="KWZ61704.1"/>
    </source>
</evidence>
<dbReference type="Pfam" id="PF02518">
    <property type="entry name" value="HATPase_c"/>
    <property type="match status" value="1"/>
</dbReference>
<dbReference type="SUPFAM" id="SSF47384">
    <property type="entry name" value="Homodimeric domain of signal transducing histidine kinase"/>
    <property type="match status" value="1"/>
</dbReference>
<dbReference type="InterPro" id="IPR017055">
    <property type="entry name" value="Sig_transdc_His_kinase_DctB"/>
</dbReference>
<keyword evidence="11" id="KW-0067">ATP-binding</keyword>
<feature type="compositionally biased region" description="Low complexity" evidence="17">
    <location>
        <begin position="1"/>
        <end position="11"/>
    </location>
</feature>
<dbReference type="EC" id="2.7.13.3" evidence="3"/>
<feature type="domain" description="Histidine kinase" evidence="19">
    <location>
        <begin position="425"/>
        <end position="653"/>
    </location>
</feature>
<evidence type="ECO:0000256" key="16">
    <source>
        <dbReference type="SAM" id="Coils"/>
    </source>
</evidence>
<dbReference type="InterPro" id="IPR036890">
    <property type="entry name" value="HATPase_C_sf"/>
</dbReference>
<dbReference type="InterPro" id="IPR004358">
    <property type="entry name" value="Sig_transdc_His_kin-like_C"/>
</dbReference>
<evidence type="ECO:0000256" key="17">
    <source>
        <dbReference type="SAM" id="MobiDB-lite"/>
    </source>
</evidence>
<dbReference type="InterPro" id="IPR003594">
    <property type="entry name" value="HATPase_dom"/>
</dbReference>
<evidence type="ECO:0000256" key="12">
    <source>
        <dbReference type="ARBA" id="ARBA00022989"/>
    </source>
</evidence>
<dbReference type="GO" id="GO:0005524">
    <property type="term" value="F:ATP binding"/>
    <property type="evidence" value="ECO:0007669"/>
    <property type="project" value="UniProtKB-KW"/>
</dbReference>
<dbReference type="InterPro" id="IPR036097">
    <property type="entry name" value="HisK_dim/P_sf"/>
</dbReference>
<evidence type="ECO:0000256" key="7">
    <source>
        <dbReference type="ARBA" id="ARBA00022679"/>
    </source>
</evidence>
<dbReference type="Gene3D" id="3.30.565.10">
    <property type="entry name" value="Histidine kinase-like ATPase, C-terminal domain"/>
    <property type="match status" value="1"/>
</dbReference>
<dbReference type="SMART" id="SM00388">
    <property type="entry name" value="HisKA"/>
    <property type="match status" value="1"/>
</dbReference>
<protein>
    <recommendedName>
        <fullName evidence="15">C4-dicarboxylate transport sensor protein DctB</fullName>
        <ecNumber evidence="3">2.7.13.3</ecNumber>
    </recommendedName>
</protein>
<feature type="compositionally biased region" description="Basic and acidic residues" evidence="17">
    <location>
        <begin position="16"/>
        <end position="27"/>
    </location>
</feature>
<evidence type="ECO:0000313" key="21">
    <source>
        <dbReference type="Proteomes" id="UP000070119"/>
    </source>
</evidence>
<dbReference type="PANTHER" id="PTHR43065">
    <property type="entry name" value="SENSOR HISTIDINE KINASE"/>
    <property type="match status" value="1"/>
</dbReference>
<dbReference type="RefSeq" id="WP_060032409.1">
    <property type="nucleotide sequence ID" value="NZ_CM003771.1"/>
</dbReference>
<evidence type="ECO:0000256" key="18">
    <source>
        <dbReference type="SAM" id="Phobius"/>
    </source>
</evidence>
<dbReference type="InterPro" id="IPR005467">
    <property type="entry name" value="His_kinase_dom"/>
</dbReference>
<evidence type="ECO:0000256" key="5">
    <source>
        <dbReference type="ARBA" id="ARBA00022519"/>
    </source>
</evidence>
<dbReference type="InterPro" id="IPR003661">
    <property type="entry name" value="HisK_dim/P_dom"/>
</dbReference>
<keyword evidence="12 18" id="KW-1133">Transmembrane helix</keyword>
<dbReference type="SUPFAM" id="SSF103190">
    <property type="entry name" value="Sensory domain-like"/>
    <property type="match status" value="1"/>
</dbReference>
<dbReference type="Pfam" id="PF02743">
    <property type="entry name" value="dCache_1"/>
    <property type="match status" value="1"/>
</dbReference>
<evidence type="ECO:0000256" key="1">
    <source>
        <dbReference type="ARBA" id="ARBA00000085"/>
    </source>
</evidence>
<dbReference type="CDD" id="cd00082">
    <property type="entry name" value="HisKA"/>
    <property type="match status" value="1"/>
</dbReference>
<dbReference type="SMART" id="SM00387">
    <property type="entry name" value="HATPase_c"/>
    <property type="match status" value="1"/>
</dbReference>
<keyword evidence="16" id="KW-0175">Coiled coil</keyword>
<dbReference type="PANTHER" id="PTHR43065:SF46">
    <property type="entry name" value="C4-DICARBOXYLATE TRANSPORT SENSOR PROTEIN DCTB"/>
    <property type="match status" value="1"/>
</dbReference>
<dbReference type="SUPFAM" id="SSF55874">
    <property type="entry name" value="ATPase domain of HSP90 chaperone/DNA topoisomerase II/histidine kinase"/>
    <property type="match status" value="1"/>
</dbReference>
<dbReference type="Pfam" id="PF00512">
    <property type="entry name" value="HisKA"/>
    <property type="match status" value="1"/>
</dbReference>
<evidence type="ECO:0000256" key="14">
    <source>
        <dbReference type="ARBA" id="ARBA00023136"/>
    </source>
</evidence>
<keyword evidence="8 18" id="KW-0812">Transmembrane</keyword>
<comment type="caution">
    <text evidence="20">The sequence shown here is derived from an EMBL/GenBank/DDBJ whole genome shotgun (WGS) entry which is preliminary data.</text>
</comment>
<dbReference type="PIRSF" id="PIRSF036431">
    <property type="entry name" value="STHK_DctB"/>
    <property type="match status" value="1"/>
</dbReference>
<keyword evidence="9" id="KW-0547">Nucleotide-binding</keyword>
<keyword evidence="6" id="KW-0597">Phosphoprotein</keyword>
<dbReference type="InterPro" id="IPR029151">
    <property type="entry name" value="Sensor-like_sf"/>
</dbReference>
<evidence type="ECO:0000256" key="2">
    <source>
        <dbReference type="ARBA" id="ARBA00004429"/>
    </source>
</evidence>
<dbReference type="GO" id="GO:0000155">
    <property type="term" value="F:phosphorelay sensor kinase activity"/>
    <property type="evidence" value="ECO:0007669"/>
    <property type="project" value="InterPro"/>
</dbReference>
<keyword evidence="14 18" id="KW-0472">Membrane</keyword>
<feature type="transmembrane region" description="Helical" evidence="18">
    <location>
        <begin position="329"/>
        <end position="347"/>
    </location>
</feature>
<sequence length="667" mass="73031">MKEQAALPAGGAPRGGRADRNGYDTIDEPHRQEAVTLKRRLLVLVALAAVLAAACALTWTVTWQRGVGELQRNAAVRVDRTTNALKSTLDRYESLPYLLGSHPYVQELLAEPKRADYAARANRYLEDLNQHARATVTYLVGADGLCVAASNWRAPDSFIGIEYRFRPYFIDAMNGRVGRFFGIGTISRDPGYYISQPVWRDGRIVGVVVVKLNLEWFQGADASEPLVVADDHGVVFLSSVPAWKYHTLKPLAGPVAASIFETRQYAQQPVAPLPLRVEQVLDRDAQIVRLGPGRRAPRYLATQRRIGEPDWLLVTLAPIAPVDADARNATIVTGFGFVSIALLAFYWRMRRARVREMIRGRALLQQAYAELNRRVEERTADLSEANAQLQKEVGERIRAEQDLRAAHDELIQASKLAALGQMAAGITHELNQPLAALRSFSDNTRVLLDRGEQAAARENLEAIAALTERMGKITNQLKLFVGRARPRNEQALVVRALRSVLALLGERLRGVELVLTLRDDAVSPVREAPLDLANDHPELVARCEDLRLEQVLINLLGNALDAVAAGAAPRIDVTIEASAATLAIQVRDNGPGIAPDLLPRLFEPFFTTKEMGRGLGLGLAISSSIASDAGGSLTARNAPGGGALFVLTLRRARTHHPDSVSERTGAR</sequence>
<evidence type="ECO:0000256" key="11">
    <source>
        <dbReference type="ARBA" id="ARBA00022840"/>
    </source>
</evidence>
<evidence type="ECO:0000256" key="6">
    <source>
        <dbReference type="ARBA" id="ARBA00022553"/>
    </source>
</evidence>
<dbReference type="PRINTS" id="PR00344">
    <property type="entry name" value="BCTRLSENSOR"/>
</dbReference>
<dbReference type="AlphaFoldDB" id="A0AA40UZI0"/>
<keyword evidence="5" id="KW-0997">Cell inner membrane</keyword>
<dbReference type="Proteomes" id="UP000070119">
    <property type="component" value="Chromosome 1"/>
</dbReference>
<keyword evidence="10" id="KW-0418">Kinase</keyword>
<dbReference type="GO" id="GO:0005886">
    <property type="term" value="C:plasma membrane"/>
    <property type="evidence" value="ECO:0007669"/>
    <property type="project" value="UniProtKB-SubCell"/>
</dbReference>
<dbReference type="EMBL" id="LNJU01000001">
    <property type="protein sequence ID" value="KWZ61704.1"/>
    <property type="molecule type" value="Genomic_DNA"/>
</dbReference>
<comment type="subcellular location">
    <subcellularLocation>
        <location evidence="2">Cell inner membrane</location>
        <topology evidence="2">Multi-pass membrane protein</topology>
    </subcellularLocation>
</comment>
<keyword evidence="13" id="KW-0902">Two-component regulatory system</keyword>
<dbReference type="Gene3D" id="1.10.287.130">
    <property type="match status" value="1"/>
</dbReference>
<gene>
    <name evidence="20" type="ORF">WK57_14700</name>
</gene>
<dbReference type="FunFam" id="1.10.287.130:FF:000049">
    <property type="entry name" value="C4-dicarboxylate transport sensor protein DctB"/>
    <property type="match status" value="1"/>
</dbReference>
<evidence type="ECO:0000256" key="4">
    <source>
        <dbReference type="ARBA" id="ARBA00022475"/>
    </source>
</evidence>
<feature type="region of interest" description="Disordered" evidence="17">
    <location>
        <begin position="1"/>
        <end position="27"/>
    </location>
</feature>
<dbReference type="PROSITE" id="PS50109">
    <property type="entry name" value="HIS_KIN"/>
    <property type="match status" value="1"/>
</dbReference>
<evidence type="ECO:0000256" key="15">
    <source>
        <dbReference type="ARBA" id="ARBA00073143"/>
    </source>
</evidence>
<feature type="coiled-coil region" evidence="16">
    <location>
        <begin position="361"/>
        <end position="402"/>
    </location>
</feature>
<dbReference type="InterPro" id="IPR033479">
    <property type="entry name" value="dCache_1"/>
</dbReference>
<accession>A0AA40UZI0</accession>
<keyword evidence="7" id="KW-0808">Transferase</keyword>
<dbReference type="Gene3D" id="3.30.450.20">
    <property type="entry name" value="PAS domain"/>
    <property type="match status" value="2"/>
</dbReference>
<proteinExistence type="predicted"/>